<proteinExistence type="predicted"/>
<dbReference type="AlphaFoldDB" id="A0A164K516"/>
<comment type="caution">
    <text evidence="1">The sequence shown here is derived from an EMBL/GenBank/DDBJ whole genome shotgun (WGS) entry which is preliminary data.</text>
</comment>
<sequence length="56" mass="6518">MPPERIELSAAGLQDQRSTTELKRLMKTESQKQFIPIFLMLAGEPIPPYNEFQIRQ</sequence>
<organism evidence="1 2">
    <name type="scientific">Daphnia magna</name>
    <dbReference type="NCBI Taxonomy" id="35525"/>
    <lineage>
        <taxon>Eukaryota</taxon>
        <taxon>Metazoa</taxon>
        <taxon>Ecdysozoa</taxon>
        <taxon>Arthropoda</taxon>
        <taxon>Crustacea</taxon>
        <taxon>Branchiopoda</taxon>
        <taxon>Diplostraca</taxon>
        <taxon>Cladocera</taxon>
        <taxon>Anomopoda</taxon>
        <taxon>Daphniidae</taxon>
        <taxon>Daphnia</taxon>
    </lineage>
</organism>
<evidence type="ECO:0000313" key="1">
    <source>
        <dbReference type="EMBL" id="KZS02952.1"/>
    </source>
</evidence>
<keyword evidence="2" id="KW-1185">Reference proteome</keyword>
<evidence type="ECO:0000313" key="2">
    <source>
        <dbReference type="Proteomes" id="UP000076858"/>
    </source>
</evidence>
<dbReference type="Proteomes" id="UP000076858">
    <property type="component" value="Unassembled WGS sequence"/>
</dbReference>
<accession>A0A164K516</accession>
<dbReference type="EMBL" id="LRGB01003375">
    <property type="protein sequence ID" value="KZS02952.1"/>
    <property type="molecule type" value="Genomic_DNA"/>
</dbReference>
<protein>
    <submittedName>
        <fullName evidence="1">Uncharacterized protein</fullName>
    </submittedName>
</protein>
<name>A0A164K516_9CRUS</name>
<reference evidence="1 2" key="1">
    <citation type="submission" date="2016-03" db="EMBL/GenBank/DDBJ databases">
        <title>EvidentialGene: Evidence-directed Construction of Genes on Genomes.</title>
        <authorList>
            <person name="Gilbert D.G."/>
            <person name="Choi J.-H."/>
            <person name="Mockaitis K."/>
            <person name="Colbourne J."/>
            <person name="Pfrender M."/>
        </authorList>
    </citation>
    <scope>NUCLEOTIDE SEQUENCE [LARGE SCALE GENOMIC DNA]</scope>
    <source>
        <strain evidence="1 2">Xinb3</strain>
        <tissue evidence="1">Complete organism</tissue>
    </source>
</reference>
<gene>
    <name evidence="1" type="ORF">APZ42_034423</name>
</gene>